<dbReference type="PANTHER" id="PTHR21716:SF62">
    <property type="entry name" value="TRANSPORT PROTEIN YDBI-RELATED"/>
    <property type="match status" value="1"/>
</dbReference>
<dbReference type="GO" id="GO:0055085">
    <property type="term" value="P:transmembrane transport"/>
    <property type="evidence" value="ECO:0007669"/>
    <property type="project" value="TreeGrafter"/>
</dbReference>
<keyword evidence="3 6" id="KW-0812">Transmembrane</keyword>
<feature type="transmembrane region" description="Helical" evidence="6">
    <location>
        <begin position="312"/>
        <end position="341"/>
    </location>
</feature>
<evidence type="ECO:0000313" key="7">
    <source>
        <dbReference type="EMBL" id="MBK6264261.1"/>
    </source>
</evidence>
<evidence type="ECO:0000313" key="8">
    <source>
        <dbReference type="Proteomes" id="UP000611723"/>
    </source>
</evidence>
<feature type="transmembrane region" description="Helical" evidence="6">
    <location>
        <begin position="272"/>
        <end position="291"/>
    </location>
</feature>
<feature type="transmembrane region" description="Helical" evidence="6">
    <location>
        <begin position="41"/>
        <end position="61"/>
    </location>
</feature>
<dbReference type="GO" id="GO:0016020">
    <property type="term" value="C:membrane"/>
    <property type="evidence" value="ECO:0007669"/>
    <property type="project" value="UniProtKB-SubCell"/>
</dbReference>
<evidence type="ECO:0000256" key="4">
    <source>
        <dbReference type="ARBA" id="ARBA00022989"/>
    </source>
</evidence>
<name>A0A934WWK9_9BACT</name>
<keyword evidence="8" id="KW-1185">Reference proteome</keyword>
<gene>
    <name evidence="7" type="ORF">JKA74_04370</name>
</gene>
<evidence type="ECO:0000256" key="2">
    <source>
        <dbReference type="ARBA" id="ARBA00009773"/>
    </source>
</evidence>
<dbReference type="PANTHER" id="PTHR21716">
    <property type="entry name" value="TRANSMEMBRANE PROTEIN"/>
    <property type="match status" value="1"/>
</dbReference>
<feature type="transmembrane region" description="Helical" evidence="6">
    <location>
        <begin position="239"/>
        <end position="266"/>
    </location>
</feature>
<accession>A0A934WWK9</accession>
<dbReference type="RefSeq" id="WP_201429929.1">
    <property type="nucleotide sequence ID" value="NZ_JAEQBW010000001.1"/>
</dbReference>
<reference evidence="7" key="1">
    <citation type="submission" date="2021-01" db="EMBL/GenBank/DDBJ databases">
        <title>Marivirga aurantiaca sp. nov., isolated from intertidal surface sediments.</title>
        <authorList>
            <person name="Zhang M."/>
        </authorList>
    </citation>
    <scope>NUCLEOTIDE SEQUENCE</scope>
    <source>
        <strain evidence="7">S37H4</strain>
    </source>
</reference>
<feature type="transmembrane region" description="Helical" evidence="6">
    <location>
        <begin position="209"/>
        <end position="232"/>
    </location>
</feature>
<dbReference type="EMBL" id="JAEQBW010000001">
    <property type="protein sequence ID" value="MBK6264261.1"/>
    <property type="molecule type" value="Genomic_DNA"/>
</dbReference>
<keyword evidence="4 6" id="KW-1133">Transmembrane helix</keyword>
<evidence type="ECO:0000256" key="1">
    <source>
        <dbReference type="ARBA" id="ARBA00004141"/>
    </source>
</evidence>
<keyword evidence="5 6" id="KW-0472">Membrane</keyword>
<proteinExistence type="inferred from homology"/>
<dbReference type="Proteomes" id="UP000611723">
    <property type="component" value="Unassembled WGS sequence"/>
</dbReference>
<sequence length="355" mass="38617">MENSKQIFDQPTFTKKVLIVAGVFIPIILVLLLFGIAFKVLLLILAGVLLASFFRGIASFIHKYTHISLGWSTLISVLLVIGLIVLTSFFIAPQISDQVNQLTQQLPQAIDDTRQQMESSSIGRKIIDQIPDDPVKWMQEKSGMLKKSFGVFASTFGVLADMYIILFIGLFMMAQPEPYQHGIIKLVPISRRGRAEEVLEKLGATLKKWIAGKLFSMLVVAVLTTVGLYILGVPLALSLGIIAGILSFIPNFGPIIALVPAVLIGFMEGPGTALYVALLYIGVQALESNIITPLVQKQMVYLPPAMILISQVLLGILVGGLGLILATPIIAIVMVLINMLYVEDTLGDKSTGKKE</sequence>
<dbReference type="AlphaFoldDB" id="A0A934WWK9"/>
<feature type="transmembrane region" description="Helical" evidence="6">
    <location>
        <begin position="17"/>
        <end position="34"/>
    </location>
</feature>
<feature type="transmembrane region" description="Helical" evidence="6">
    <location>
        <begin position="149"/>
        <end position="172"/>
    </location>
</feature>
<comment type="subcellular location">
    <subcellularLocation>
        <location evidence="1">Membrane</location>
        <topology evidence="1">Multi-pass membrane protein</topology>
    </subcellularLocation>
</comment>
<dbReference type="Pfam" id="PF01594">
    <property type="entry name" value="AI-2E_transport"/>
    <property type="match status" value="1"/>
</dbReference>
<organism evidence="7 8">
    <name type="scientific">Marivirga aurantiaca</name>
    <dbReference type="NCBI Taxonomy" id="2802615"/>
    <lineage>
        <taxon>Bacteria</taxon>
        <taxon>Pseudomonadati</taxon>
        <taxon>Bacteroidota</taxon>
        <taxon>Cytophagia</taxon>
        <taxon>Cytophagales</taxon>
        <taxon>Marivirgaceae</taxon>
        <taxon>Marivirga</taxon>
    </lineage>
</organism>
<evidence type="ECO:0000256" key="3">
    <source>
        <dbReference type="ARBA" id="ARBA00022692"/>
    </source>
</evidence>
<evidence type="ECO:0000256" key="6">
    <source>
        <dbReference type="SAM" id="Phobius"/>
    </source>
</evidence>
<dbReference type="InterPro" id="IPR002549">
    <property type="entry name" value="AI-2E-like"/>
</dbReference>
<evidence type="ECO:0000256" key="5">
    <source>
        <dbReference type="ARBA" id="ARBA00023136"/>
    </source>
</evidence>
<feature type="transmembrane region" description="Helical" evidence="6">
    <location>
        <begin position="67"/>
        <end position="92"/>
    </location>
</feature>
<comment type="similarity">
    <text evidence="2">Belongs to the autoinducer-2 exporter (AI-2E) (TC 2.A.86) family.</text>
</comment>
<protein>
    <submittedName>
        <fullName evidence="7">AI-2E family transporter</fullName>
    </submittedName>
</protein>
<comment type="caution">
    <text evidence="7">The sequence shown here is derived from an EMBL/GenBank/DDBJ whole genome shotgun (WGS) entry which is preliminary data.</text>
</comment>